<feature type="compositionally biased region" description="Polar residues" evidence="2">
    <location>
        <begin position="1"/>
        <end position="16"/>
    </location>
</feature>
<feature type="compositionally biased region" description="Polar residues" evidence="2">
    <location>
        <begin position="418"/>
        <end position="432"/>
    </location>
</feature>
<feature type="coiled-coil region" evidence="1">
    <location>
        <begin position="1590"/>
        <end position="1676"/>
    </location>
</feature>
<feature type="region of interest" description="Disordered" evidence="2">
    <location>
        <begin position="1485"/>
        <end position="1523"/>
    </location>
</feature>
<feature type="compositionally biased region" description="Basic and acidic residues" evidence="2">
    <location>
        <begin position="332"/>
        <end position="351"/>
    </location>
</feature>
<feature type="region of interest" description="Disordered" evidence="2">
    <location>
        <begin position="210"/>
        <end position="233"/>
    </location>
</feature>
<keyword evidence="1" id="KW-0175">Coiled coil</keyword>
<gene>
    <name evidence="3" type="ORF">Forpi1262_v017775</name>
</gene>
<feature type="region of interest" description="Disordered" evidence="2">
    <location>
        <begin position="1004"/>
        <end position="1040"/>
    </location>
</feature>
<sequence>MPPRTRSSTKLQNTQNTRKDDKDDFGGEEMEKDGKVGNIRKTQDKRSKADANNGEPVGNRENDTFMLDAEHVGIGSNIPIFNQGDQQAAAGRCTKICETIYVGGRQGDRPSSPTKEAESIHVAGYEVDANPLLQENGMSDPELDTAMLDAQDGEFGSNGITSPAGRAGSNNHTEGDIPVQNTIEANASARTGTETGNIDGQGLQEMGVPLESGSPDKGNRNCSKQRDQTSAAKAFDQERYINRPEELSDPINANDERNTTELDGIGVLCSVNPSTRKVETDKQNSDTNVQEVSSDGEVEMAVSEGKTNNGQSNTEPHAMEVSGTVESASLKADTDRRNSASDMHEVGRDPDVDMACFAEAADDEPREPELNGMESSDEVNPRSCEVETGKPISDTNMQEVRGDSEVGRAFHEGKDDNGQSNTELQDMESSGSVDYPSRATGTNKQNCDTNMPEVGSDIEMGSEEMGGGTEAYMAISGEKTNDEQTNPELGVMESSGSVDNASLNTDTERQNRDSDMHEEQRKAEKLVVDVDSPLRTTTKKNGPTSVHIDAAQSPHSGQMGSPSEPESPLKQKENFMKFARISREDNLRRRELERYSVARLEMKHAKLLIDMINSLFNRKADMYYLLAFKMVLLIFPYTAWEHVRDRLPAMMSYATEDIKTGLEKRVADEVYTEYPSDKGVDERIICWNQRLELYKGIEHGTKTLLEPTSRSVRTCVGRRPSECSSLQAEIQEMAGDLNHCQKFQDYFSHYASQTAFIFQNPQLLRDEIRFVVSILRQLILREDESSEAMFRELEAVASDIATAREIGSTEATMRQDVVMDLLESDDEEITTDNDEKEGLKKRMVGDIRKQRILDDVKETVQHHQSKALNFEMQFNSSTESFNKLEREMNLLRDETKVMEKGFSKLYFCFFGPAIPPSMNNELQETFNIILERIKTDVNKSRSREEEKSQLLQQLKQTQKEEAKLRKENHALRTQVEGIENLFKGLEARLLPIDLNRAIRDWTVDNSTRSPKDTQMHDSDGFTGAPTSSLPEDLEDSKVGRTMGHDQVTESLDGDDEVDVMSVDAKDADGEKATEYLMKERIMSDIDETIEHGRLGAGNLASRHLASEKRLKSINTPLEREIKKLRTDAEALKKFHRDEIKKCKLQSKAYEDKAAELGEKNKEMEDDFRQLYFKMFGVALPPNVHNGSQKPSDIIYEEIETEFKKLRSREHEQNVLLQEGESLKASLREEKRQQEKRVQQLENKLEEVWQRLREQQEVNEETQTNKQNIQVQLNANAQSYSSLNDEIQQAKEEISRLQGKNDGLDKQVKGFKTWYNGLEAKLLPVDYNREIQNRGLDNRTHIHKGSKTNDSDGFAGASISKLEEEFADLKDEAKKKEENLGSMEREKVDLLKKIEILEKQMTTERNEKEAALDQKNQLEAQLNSEVMSLQNTIKEKAHDIKNLQEKEQSYLAKIEKYENHIRSIDGWMEMKELQIKNVKEDLKNTENKVREQERALDRNTKELEAVKGEASKKEENQKSTEQEKIRLEGKMEKMEQTTNEKDKKVGLLNVMLQDAETTIKDLTTTLAIVIPTLHKERISKACEIGHLSKIIESLEKTKREYDATIDEADNLKKRLQEVEEERTAVMNVQDAIKRKDETISRLRQDIEFINEGHASEANRLTEEVRKLNSQIEHDQKGDSGVTDFNDKSCAVPGKLEVALQELEKWKESGDKLLESQKRIDNVYSTMESLPSRLEQVLRTHQQSACGGNANCAYLQLNSVTQAAEDGVLTRLETKVEDLQRAINEQRNVESNKICHNVEEMNKLISRIDYLSEETAEKLCREISHLTEQTSQLNRDSKEKDKEYREATNELLTCKINYEAERKGLTERLPVLEIEQLKKQIHEVHEQIRALGSELKDKSHGLGTEKDAYDTKAKTRTCQGDVKQTDIIIESLPSDLRNIMSKLIEMQKAMTQQQIACDERRSSSCFTPTKNKQLDDSNNFSMLQSQVIDLNRNIAQLCEKDRFMVEVQKLQSSATERDSKFSGLKDKMDWLVQEVGKLQRHMKDSEAEVHSRQGDMAEFLRLSSNAWINQKPAEEATSKPNRNQDRRDELDGLREELSQVEKNIMYFTSTFPPPSGQPFSTVMEERFLGKVPVTERLKLLIERVRHRIDDLQSSLAQAKLDYERVIRPERAPSAFVPDTNEVIGGQGRSTVQLANVNQDLLMANITLMPHTRVMYRWKSHFHLLGPVTYRRLPKPGSKKLPKSQEWKAMVD</sequence>
<evidence type="ECO:0000313" key="3">
    <source>
        <dbReference type="EMBL" id="KAG7410106.1"/>
    </source>
</evidence>
<feature type="region of interest" description="Disordered" evidence="2">
    <location>
        <begin position="276"/>
        <end position="464"/>
    </location>
</feature>
<name>A0A8J5U4X7_FUSOX</name>
<proteinExistence type="predicted"/>
<feature type="compositionally biased region" description="Basic and acidic residues" evidence="2">
    <location>
        <begin position="400"/>
        <end position="417"/>
    </location>
</feature>
<feature type="compositionally biased region" description="Basic and acidic residues" evidence="2">
    <location>
        <begin position="1009"/>
        <end position="1019"/>
    </location>
</feature>
<protein>
    <submittedName>
        <fullName evidence="3">Uncharacterized protein</fullName>
    </submittedName>
</protein>
<feature type="coiled-coil region" evidence="1">
    <location>
        <begin position="1216"/>
        <end position="1306"/>
    </location>
</feature>
<feature type="compositionally biased region" description="Polar residues" evidence="2">
    <location>
        <begin position="305"/>
        <end position="315"/>
    </location>
</feature>
<feature type="compositionally biased region" description="Polar residues" evidence="2">
    <location>
        <begin position="439"/>
        <end position="449"/>
    </location>
</feature>
<feature type="compositionally biased region" description="Polar residues" evidence="2">
    <location>
        <begin position="494"/>
        <end position="505"/>
    </location>
</feature>
<dbReference type="Proteomes" id="UP000693942">
    <property type="component" value="Unassembled WGS sequence"/>
</dbReference>
<feature type="coiled-coil region" evidence="1">
    <location>
        <begin position="1814"/>
        <end position="1848"/>
    </location>
</feature>
<evidence type="ECO:0000256" key="2">
    <source>
        <dbReference type="SAM" id="MobiDB-lite"/>
    </source>
</evidence>
<feature type="coiled-coil region" evidence="1">
    <location>
        <begin position="1139"/>
        <end position="1166"/>
    </location>
</feature>
<comment type="caution">
    <text evidence="3">The sequence shown here is derived from an EMBL/GenBank/DDBJ whole genome shotgun (WGS) entry which is preliminary data.</text>
</comment>
<reference evidence="3" key="1">
    <citation type="submission" date="2021-04" db="EMBL/GenBank/DDBJ databases">
        <title>First draft genome resource for Brassicaceae pathogens Fusarium oxysporum f. sp. raphani and Fusarium oxysporum f. sp. rapae.</title>
        <authorList>
            <person name="Asai S."/>
        </authorList>
    </citation>
    <scope>NUCLEOTIDE SEQUENCE</scope>
    <source>
        <strain evidence="3">Tf1262</strain>
    </source>
</reference>
<feature type="compositionally biased region" description="Polar residues" evidence="2">
    <location>
        <begin position="534"/>
        <end position="544"/>
    </location>
</feature>
<feature type="region of interest" description="Disordered" evidence="2">
    <location>
        <begin position="477"/>
        <end position="569"/>
    </location>
</feature>
<feature type="coiled-coil region" evidence="1">
    <location>
        <begin position="940"/>
        <end position="981"/>
    </location>
</feature>
<feature type="region of interest" description="Disordered" evidence="2">
    <location>
        <begin position="1"/>
        <end position="62"/>
    </location>
</feature>
<organism evidence="3 4">
    <name type="scientific">Fusarium oxysporum f. sp. raphani</name>
    <dbReference type="NCBI Taxonomy" id="96318"/>
    <lineage>
        <taxon>Eukaryota</taxon>
        <taxon>Fungi</taxon>
        <taxon>Dikarya</taxon>
        <taxon>Ascomycota</taxon>
        <taxon>Pezizomycotina</taxon>
        <taxon>Sordariomycetes</taxon>
        <taxon>Hypocreomycetidae</taxon>
        <taxon>Hypocreales</taxon>
        <taxon>Nectriaceae</taxon>
        <taxon>Fusarium</taxon>
        <taxon>Fusarium oxysporum species complex</taxon>
    </lineage>
</organism>
<evidence type="ECO:0000256" key="1">
    <source>
        <dbReference type="SAM" id="Coils"/>
    </source>
</evidence>
<feature type="compositionally biased region" description="Basic and acidic residues" evidence="2">
    <location>
        <begin position="506"/>
        <end position="528"/>
    </location>
</feature>
<evidence type="ECO:0000313" key="4">
    <source>
        <dbReference type="Proteomes" id="UP000693942"/>
    </source>
</evidence>
<dbReference type="PANTHER" id="PTHR23159">
    <property type="entry name" value="CENTROSOMAL PROTEIN 2"/>
    <property type="match status" value="1"/>
</dbReference>
<accession>A0A8J5U4X7</accession>
<dbReference type="EMBL" id="JAELUR010000027">
    <property type="protein sequence ID" value="KAG7410106.1"/>
    <property type="molecule type" value="Genomic_DNA"/>
</dbReference>
<dbReference type="PANTHER" id="PTHR23159:SF31">
    <property type="entry name" value="CENTROSOME-ASSOCIATED PROTEIN CEP250 ISOFORM X1"/>
    <property type="match status" value="1"/>
</dbReference>